<evidence type="ECO:0000256" key="7">
    <source>
        <dbReference type="SAM" id="Coils"/>
    </source>
</evidence>
<accession>A0A0A2GSQ6</accession>
<dbReference type="GO" id="GO:0005524">
    <property type="term" value="F:ATP binding"/>
    <property type="evidence" value="ECO:0007669"/>
    <property type="project" value="UniProtKB-KW"/>
</dbReference>
<dbReference type="RefSeq" id="WP_035325329.1">
    <property type="nucleotide sequence ID" value="NZ_CP015125.1"/>
</dbReference>
<dbReference type="PANTHER" id="PTHR44936">
    <property type="entry name" value="SENSOR PROTEIN CREC"/>
    <property type="match status" value="1"/>
</dbReference>
<dbReference type="Gene3D" id="3.30.565.10">
    <property type="entry name" value="Histidine kinase-like ATPase, C-terminal domain"/>
    <property type="match status" value="2"/>
</dbReference>
<dbReference type="InterPro" id="IPR003594">
    <property type="entry name" value="HATPase_dom"/>
</dbReference>
<keyword evidence="5 9" id="KW-0418">Kinase</keyword>
<feature type="coiled-coil region" evidence="7">
    <location>
        <begin position="484"/>
        <end position="511"/>
    </location>
</feature>
<dbReference type="PRINTS" id="PR00344">
    <property type="entry name" value="BCTRLSENSOR"/>
</dbReference>
<dbReference type="InterPro" id="IPR036890">
    <property type="entry name" value="HATPase_C_sf"/>
</dbReference>
<dbReference type="SUPFAM" id="SSF55874">
    <property type="entry name" value="ATPase domain of HSP90 chaperone/DNA topoisomerase II/histidine kinase"/>
    <property type="match status" value="2"/>
</dbReference>
<evidence type="ECO:0000313" key="10">
    <source>
        <dbReference type="Proteomes" id="UP000030140"/>
    </source>
</evidence>
<dbReference type="KEGG" id="ddo:I597_2849"/>
<keyword evidence="3" id="KW-0808">Transferase</keyword>
<proteinExistence type="predicted"/>
<comment type="catalytic activity">
    <reaction evidence="1">
        <text>ATP + protein L-histidine = ADP + protein N-phospho-L-histidine.</text>
        <dbReference type="EC" id="2.7.13.3"/>
    </reaction>
</comment>
<dbReference type="InterPro" id="IPR004358">
    <property type="entry name" value="Sig_transdc_His_kin-like_C"/>
</dbReference>
<sequence>MSDDVTYKIRPAARLIHTIGSDLIGDSYAALVELVKNSYDADASKVDIVFKYTKIENERALIISIKDDGHGMDFDTVINKWLVPATNDKLKRKVSKKGKRTLQGRKGIGRFAASILGQEMTLSTVDENGEKSEAVIDWRIFKSDDYLENIELLVEKKETSEPSGTEILIIAKDEKYTDIIINEDNAEETIEKIDSKSSYWNRETLKQLVNELRKLISPFEESTEDKFTINLAFENSPFPEIDENFTIDTYPIIKFYDYRISGIISNEGEAILIFENNINPDAVQKETITKKFELTENNKYCGLIKIDFRVFDREPDAIDNLINKGLIDPVSKKYMGKNEARRELNDVYGVNVYKNSFRIRPYGNGGIDWLDLDKKRIQNMTQKLGNNQVVGFVTIQSEEKSGLEEKSARDGLKENEHYSGLKELAQKALFELEIRRLAYRIKSEKSRGKSTKVQDTINSLFSLAEVKSSIGKKLSEFKIDKKAIDEIDKILTDEEEKNAELKEEIEKTIAIYQGQATLGKIVNFILHEGRKPLQFFNSETKVMERYLKFYRATKEEEHLDELTKSINGFQINSKFISTLFKRISPLAKQKRDKKSNFSVIKVINESLDVFKSTLDDANIKVNILGDEKTEIFGWSEDLYIALTNLIENSIYWLEISKSDVKEINIEVNKSANSTIVDFKDTGPGLSDLEIESGAIFEPGYSKKIDGTGLGLAIAGEASDRLNGELSARKSNNGVYFQIEINK</sequence>
<dbReference type="EMBL" id="JSAQ01000001">
    <property type="protein sequence ID" value="KGO06324.1"/>
    <property type="molecule type" value="Genomic_DNA"/>
</dbReference>
<dbReference type="GO" id="GO:0004673">
    <property type="term" value="F:protein histidine kinase activity"/>
    <property type="evidence" value="ECO:0007669"/>
    <property type="project" value="UniProtKB-EC"/>
</dbReference>
<evidence type="ECO:0000256" key="5">
    <source>
        <dbReference type="ARBA" id="ARBA00022777"/>
    </source>
</evidence>
<dbReference type="EC" id="2.7.13.3" evidence="2"/>
<dbReference type="Pfam" id="PF13589">
    <property type="entry name" value="HATPase_c_3"/>
    <property type="match status" value="1"/>
</dbReference>
<dbReference type="PROSITE" id="PS50109">
    <property type="entry name" value="HIS_KIN"/>
    <property type="match status" value="1"/>
</dbReference>
<gene>
    <name evidence="9" type="ORF">NV36_05380</name>
</gene>
<keyword evidence="7" id="KW-0175">Coiled coil</keyword>
<dbReference type="Proteomes" id="UP000030140">
    <property type="component" value="Unassembled WGS sequence"/>
</dbReference>
<dbReference type="PANTHER" id="PTHR44936:SF10">
    <property type="entry name" value="SENSOR PROTEIN RSTB"/>
    <property type="match status" value="1"/>
</dbReference>
<dbReference type="PATRIC" id="fig|1300343.5.peg.2896"/>
<dbReference type="InterPro" id="IPR050980">
    <property type="entry name" value="2C_sensor_his_kinase"/>
</dbReference>
<dbReference type="AlphaFoldDB" id="A0A0A2GSQ6"/>
<feature type="domain" description="Histidine kinase" evidence="8">
    <location>
        <begin position="524"/>
        <end position="742"/>
    </location>
</feature>
<name>A0A0A2GSQ6_9FLAO</name>
<keyword evidence="10" id="KW-1185">Reference proteome</keyword>
<evidence type="ECO:0000256" key="1">
    <source>
        <dbReference type="ARBA" id="ARBA00000085"/>
    </source>
</evidence>
<evidence type="ECO:0000256" key="2">
    <source>
        <dbReference type="ARBA" id="ARBA00012438"/>
    </source>
</evidence>
<keyword evidence="4" id="KW-0547">Nucleotide-binding</keyword>
<dbReference type="Pfam" id="PF02518">
    <property type="entry name" value="HATPase_c"/>
    <property type="match status" value="1"/>
</dbReference>
<organism evidence="9 10">
    <name type="scientific">Dokdonia donghaensis DSW-1</name>
    <dbReference type="NCBI Taxonomy" id="1300343"/>
    <lineage>
        <taxon>Bacteria</taxon>
        <taxon>Pseudomonadati</taxon>
        <taxon>Bacteroidota</taxon>
        <taxon>Flavobacteriia</taxon>
        <taxon>Flavobacteriales</taxon>
        <taxon>Flavobacteriaceae</taxon>
        <taxon>Dokdonia</taxon>
    </lineage>
</organism>
<evidence type="ECO:0000313" key="9">
    <source>
        <dbReference type="EMBL" id="KGO06324.1"/>
    </source>
</evidence>
<comment type="caution">
    <text evidence="9">The sequence shown here is derived from an EMBL/GenBank/DDBJ whole genome shotgun (WGS) entry which is preliminary data.</text>
</comment>
<dbReference type="OrthoDB" id="9816482at2"/>
<evidence type="ECO:0000256" key="4">
    <source>
        <dbReference type="ARBA" id="ARBA00022741"/>
    </source>
</evidence>
<dbReference type="SMART" id="SM00387">
    <property type="entry name" value="HATPase_c"/>
    <property type="match status" value="1"/>
</dbReference>
<keyword evidence="6" id="KW-0067">ATP-binding</keyword>
<reference evidence="9 10" key="1">
    <citation type="submission" date="2014-10" db="EMBL/GenBank/DDBJ databases">
        <title>Draft genome sequence of the proteorhodopsin-containing marine bacterium Dokdonia donghaensis.</title>
        <authorList>
            <person name="Gomez-Consarnau L."/>
            <person name="Gonzalez J.M."/>
            <person name="Riedel T."/>
            <person name="Jaenicke S."/>
            <person name="Wagner-Doebler I."/>
            <person name="Fuhrman J.A."/>
        </authorList>
    </citation>
    <scope>NUCLEOTIDE SEQUENCE [LARGE SCALE GENOMIC DNA]</scope>
    <source>
        <strain evidence="9 10">DSW-1</strain>
    </source>
</reference>
<protein>
    <recommendedName>
        <fullName evidence="2">histidine kinase</fullName>
        <ecNumber evidence="2">2.7.13.3</ecNumber>
    </recommendedName>
</protein>
<dbReference type="InterPro" id="IPR005467">
    <property type="entry name" value="His_kinase_dom"/>
</dbReference>
<evidence type="ECO:0000256" key="3">
    <source>
        <dbReference type="ARBA" id="ARBA00022679"/>
    </source>
</evidence>
<evidence type="ECO:0000259" key="8">
    <source>
        <dbReference type="PROSITE" id="PS50109"/>
    </source>
</evidence>
<evidence type="ECO:0000256" key="6">
    <source>
        <dbReference type="ARBA" id="ARBA00022840"/>
    </source>
</evidence>